<keyword evidence="2" id="KW-1185">Reference proteome</keyword>
<comment type="caution">
    <text evidence="1">The sequence shown here is derived from an EMBL/GenBank/DDBJ whole genome shotgun (WGS) entry which is preliminary data.</text>
</comment>
<organism evidence="1 2">
    <name type="scientific">Catharanthus roseus</name>
    <name type="common">Madagascar periwinkle</name>
    <name type="synonym">Vinca rosea</name>
    <dbReference type="NCBI Taxonomy" id="4058"/>
    <lineage>
        <taxon>Eukaryota</taxon>
        <taxon>Viridiplantae</taxon>
        <taxon>Streptophyta</taxon>
        <taxon>Embryophyta</taxon>
        <taxon>Tracheophyta</taxon>
        <taxon>Spermatophyta</taxon>
        <taxon>Magnoliopsida</taxon>
        <taxon>eudicotyledons</taxon>
        <taxon>Gunneridae</taxon>
        <taxon>Pentapetalae</taxon>
        <taxon>asterids</taxon>
        <taxon>lamiids</taxon>
        <taxon>Gentianales</taxon>
        <taxon>Apocynaceae</taxon>
        <taxon>Rauvolfioideae</taxon>
        <taxon>Vinceae</taxon>
        <taxon>Catharanthinae</taxon>
        <taxon>Catharanthus</taxon>
    </lineage>
</organism>
<proteinExistence type="predicted"/>
<gene>
    <name evidence="1" type="ORF">M9H77_20597</name>
</gene>
<protein>
    <submittedName>
        <fullName evidence="1">Uncharacterized protein</fullName>
    </submittedName>
</protein>
<sequence length="173" mass="20237">MTVGSKQVQLMEVYRIQSLSLRIVGISLRCILKSCSHFVSLTCWTPSDPAVAWIYLYFSIFAPAVRPRAKLCKPYIQRFAMLVHKPEHRLIDLRIRLDMMTATKVRWTPYRLEVITNNLKRLPRSVQLPTTTPITPYILVNMIFREVDRDNVDDATKIGRISDLIKKYNQSRR</sequence>
<dbReference type="EMBL" id="CM044705">
    <property type="protein sequence ID" value="KAI5661274.1"/>
    <property type="molecule type" value="Genomic_DNA"/>
</dbReference>
<name>A0ACC0AM86_CATRO</name>
<evidence type="ECO:0000313" key="2">
    <source>
        <dbReference type="Proteomes" id="UP001060085"/>
    </source>
</evidence>
<evidence type="ECO:0000313" key="1">
    <source>
        <dbReference type="EMBL" id="KAI5661274.1"/>
    </source>
</evidence>
<reference evidence="2" key="1">
    <citation type="journal article" date="2023" name="Nat. Plants">
        <title>Single-cell RNA sequencing provides a high-resolution roadmap for understanding the multicellular compartmentation of specialized metabolism.</title>
        <authorList>
            <person name="Sun S."/>
            <person name="Shen X."/>
            <person name="Li Y."/>
            <person name="Li Y."/>
            <person name="Wang S."/>
            <person name="Li R."/>
            <person name="Zhang H."/>
            <person name="Shen G."/>
            <person name="Guo B."/>
            <person name="Wei J."/>
            <person name="Xu J."/>
            <person name="St-Pierre B."/>
            <person name="Chen S."/>
            <person name="Sun C."/>
        </authorList>
    </citation>
    <scope>NUCLEOTIDE SEQUENCE [LARGE SCALE GENOMIC DNA]</scope>
</reference>
<accession>A0ACC0AM86</accession>
<dbReference type="Proteomes" id="UP001060085">
    <property type="component" value="Linkage Group LG05"/>
</dbReference>